<comment type="caution">
    <text evidence="6">The sequence shown here is derived from an EMBL/GenBank/DDBJ whole genome shotgun (WGS) entry which is preliminary data.</text>
</comment>
<gene>
    <name evidence="6" type="ORF">IEQ34_018725</name>
</gene>
<feature type="region of interest" description="Disordered" evidence="4">
    <location>
        <begin position="579"/>
        <end position="632"/>
    </location>
</feature>
<evidence type="ECO:0000256" key="1">
    <source>
        <dbReference type="ARBA" id="ARBA00006756"/>
    </source>
</evidence>
<keyword evidence="3" id="KW-0268">Exocytosis</keyword>
<name>A0AAV7G4U5_DENCH</name>
<dbReference type="GO" id="GO:0015031">
    <property type="term" value="P:protein transport"/>
    <property type="evidence" value="ECO:0007669"/>
    <property type="project" value="UniProtKB-KW"/>
</dbReference>
<reference evidence="6 7" key="1">
    <citation type="journal article" date="2021" name="Hortic Res">
        <title>Chromosome-scale assembly of the Dendrobium chrysotoxum genome enhances the understanding of orchid evolution.</title>
        <authorList>
            <person name="Zhang Y."/>
            <person name="Zhang G.Q."/>
            <person name="Zhang D."/>
            <person name="Liu X.D."/>
            <person name="Xu X.Y."/>
            <person name="Sun W.H."/>
            <person name="Yu X."/>
            <person name="Zhu X."/>
            <person name="Wang Z.W."/>
            <person name="Zhao X."/>
            <person name="Zhong W.Y."/>
            <person name="Chen H."/>
            <person name="Yin W.L."/>
            <person name="Huang T."/>
            <person name="Niu S.C."/>
            <person name="Liu Z.J."/>
        </authorList>
    </citation>
    <scope>NUCLEOTIDE SEQUENCE [LARGE SCALE GENOMIC DNA]</scope>
    <source>
        <strain evidence="6">Lindl</strain>
    </source>
</reference>
<evidence type="ECO:0000256" key="2">
    <source>
        <dbReference type="ARBA" id="ARBA00022448"/>
    </source>
</evidence>
<protein>
    <recommendedName>
        <fullName evidence="3">Exocyst subunit Exo70 family protein</fullName>
    </recommendedName>
</protein>
<dbReference type="InterPro" id="IPR016159">
    <property type="entry name" value="Cullin_repeat-like_dom_sf"/>
</dbReference>
<comment type="function">
    <text evidence="3">Component of the exocyst complex.</text>
</comment>
<feature type="compositionally biased region" description="Basic residues" evidence="4">
    <location>
        <begin position="606"/>
        <end position="616"/>
    </location>
</feature>
<evidence type="ECO:0000256" key="3">
    <source>
        <dbReference type="RuleBase" id="RU365026"/>
    </source>
</evidence>
<feature type="compositionally biased region" description="Basic and acidic residues" evidence="4">
    <location>
        <begin position="579"/>
        <end position="592"/>
    </location>
</feature>
<dbReference type="GO" id="GO:0005546">
    <property type="term" value="F:phosphatidylinositol-4,5-bisphosphate binding"/>
    <property type="evidence" value="ECO:0007669"/>
    <property type="project" value="InterPro"/>
</dbReference>
<dbReference type="Pfam" id="PF03081">
    <property type="entry name" value="Exo70_C"/>
    <property type="match status" value="1"/>
</dbReference>
<evidence type="ECO:0000256" key="4">
    <source>
        <dbReference type="SAM" id="MobiDB-lite"/>
    </source>
</evidence>
<dbReference type="PANTHER" id="PTHR12542">
    <property type="entry name" value="EXOCYST COMPLEX PROTEIN EXO70"/>
    <property type="match status" value="1"/>
</dbReference>
<dbReference type="InterPro" id="IPR004140">
    <property type="entry name" value="Exo70"/>
</dbReference>
<dbReference type="AlphaFoldDB" id="A0AAV7G4U5"/>
<proteinExistence type="inferred from homology"/>
<feature type="domain" description="Exocyst complex subunit Exo70 C-terminal" evidence="5">
    <location>
        <begin position="253"/>
        <end position="558"/>
    </location>
</feature>
<dbReference type="InterPro" id="IPR046364">
    <property type="entry name" value="Exo70_C"/>
</dbReference>
<dbReference type="EMBL" id="JAGFBR010000017">
    <property type="protein sequence ID" value="KAH0451426.1"/>
    <property type="molecule type" value="Genomic_DNA"/>
</dbReference>
<accession>A0AAV7G4U5</accession>
<evidence type="ECO:0000313" key="6">
    <source>
        <dbReference type="EMBL" id="KAH0451426.1"/>
    </source>
</evidence>
<keyword evidence="2 3" id="KW-0813">Transport</keyword>
<keyword evidence="7" id="KW-1185">Reference proteome</keyword>
<evidence type="ECO:0000259" key="5">
    <source>
        <dbReference type="Pfam" id="PF03081"/>
    </source>
</evidence>
<dbReference type="GO" id="GO:0006887">
    <property type="term" value="P:exocytosis"/>
    <property type="evidence" value="ECO:0007669"/>
    <property type="project" value="UniProtKB-KW"/>
</dbReference>
<dbReference type="Gene3D" id="1.20.1280.170">
    <property type="entry name" value="Exocyst complex component Exo70"/>
    <property type="match status" value="1"/>
</dbReference>
<organism evidence="6 7">
    <name type="scientific">Dendrobium chrysotoxum</name>
    <name type="common">Orchid</name>
    <dbReference type="NCBI Taxonomy" id="161865"/>
    <lineage>
        <taxon>Eukaryota</taxon>
        <taxon>Viridiplantae</taxon>
        <taxon>Streptophyta</taxon>
        <taxon>Embryophyta</taxon>
        <taxon>Tracheophyta</taxon>
        <taxon>Spermatophyta</taxon>
        <taxon>Magnoliopsida</taxon>
        <taxon>Liliopsida</taxon>
        <taxon>Asparagales</taxon>
        <taxon>Orchidaceae</taxon>
        <taxon>Epidendroideae</taxon>
        <taxon>Malaxideae</taxon>
        <taxon>Dendrobiinae</taxon>
        <taxon>Dendrobium</taxon>
    </lineage>
</organism>
<dbReference type="GO" id="GO:0000145">
    <property type="term" value="C:exocyst"/>
    <property type="evidence" value="ECO:0007669"/>
    <property type="project" value="InterPro"/>
</dbReference>
<feature type="compositionally biased region" description="Polar residues" evidence="4">
    <location>
        <begin position="621"/>
        <end position="632"/>
    </location>
</feature>
<keyword evidence="3" id="KW-0653">Protein transport</keyword>
<sequence>MDSAIDHSCDNHDAVISMLRSSHAAISAVLLSSIAAEREIAHTDRRLLLRRRSLAAISVASKAQLERINRAADRPSAKFRPQTVKCVPAVQRLQEVEFLRRTKAADQKRIWRIKEDVAALRKVNEQEIGKVNYNYKGHAEALVRIRDEYKMMLRRLRHADVYDIADGWRRTDGEDRLAEWVALGSIEERAVLRRLSEILASNGCRDSCIDIFVKVRTRQATKALARLNLDTVNRYTPKDIDRAESLDPAISLWICHLLMAVTSVLPAEKHLCRAVLSSAFYGTVWPDCFAKISHRIMFSLFCFGQRVALSPTEPQQLIKLLKMTDTARRLRPAVSAVFDDCVPKISARARDLEKLLVGSAFRAFSSLNDGIQNDSPVPTDASVPTIVLYGVNFLKCQAADGYAQSVARPNPDEALKESFINVLEALQRNVEAVWEMFRDRVAAHVFAMNTNWYMYIKTRGTELAIFIGEEKMRRRYKGAAEAAAYAYQAEAWEPMGRMLEKGEVAGFMSRMKENLRRHHRGYGIQDADLREQLKEAVLKMLVSAYEGFLHVSSGMVQGSGFVRMEDISAMLSLIFDDGSGKDGRRREKKDADEMIASASVALPGRERRKGRSRTTRYTRLQFGNQVGSKAGE</sequence>
<dbReference type="SUPFAM" id="SSF74788">
    <property type="entry name" value="Cullin repeat-like"/>
    <property type="match status" value="1"/>
</dbReference>
<evidence type="ECO:0000313" key="7">
    <source>
        <dbReference type="Proteomes" id="UP000775213"/>
    </source>
</evidence>
<dbReference type="PANTHER" id="PTHR12542:SF90">
    <property type="entry name" value="EXOCYST COMPLEX COMPONENT EXO70I"/>
    <property type="match status" value="1"/>
</dbReference>
<comment type="similarity">
    <text evidence="1 3">Belongs to the EXO70 family.</text>
</comment>
<dbReference type="Proteomes" id="UP000775213">
    <property type="component" value="Unassembled WGS sequence"/>
</dbReference>